<evidence type="ECO:0000256" key="10">
    <source>
        <dbReference type="ARBA" id="ARBA00023136"/>
    </source>
</evidence>
<evidence type="ECO:0000256" key="11">
    <source>
        <dbReference type="RuleBase" id="RU362031"/>
    </source>
</evidence>
<dbReference type="InterPro" id="IPR001478">
    <property type="entry name" value="PDZ"/>
</dbReference>
<gene>
    <name evidence="13" type="primary">rseP</name>
    <name evidence="13" type="ORF">FR698_00705</name>
</gene>
<dbReference type="SMART" id="SM00228">
    <property type="entry name" value="PDZ"/>
    <property type="match status" value="2"/>
</dbReference>
<feature type="transmembrane region" description="Helical" evidence="11">
    <location>
        <begin position="428"/>
        <end position="446"/>
    </location>
</feature>
<keyword evidence="11" id="KW-0479">Metal-binding</keyword>
<comment type="similarity">
    <text evidence="3 11">Belongs to the peptidase M50B family.</text>
</comment>
<evidence type="ECO:0000313" key="14">
    <source>
        <dbReference type="Proteomes" id="UP000321201"/>
    </source>
</evidence>
<dbReference type="Gene3D" id="2.30.42.10">
    <property type="match status" value="2"/>
</dbReference>
<reference evidence="13 14" key="1">
    <citation type="submission" date="2019-08" db="EMBL/GenBank/DDBJ databases">
        <title>Pelomicrobium methylotrophicum gen. nov., sp. nov. a moderately thermophilic, facultatively anaerobic, lithoautotrophic and methylotrophic bacterium isolated from a terrestrial mud volcano.</title>
        <authorList>
            <person name="Slobodkina G.B."/>
            <person name="Merkel A.Y."/>
            <person name="Slobodkin A.I."/>
        </authorList>
    </citation>
    <scope>NUCLEOTIDE SEQUENCE [LARGE SCALE GENOMIC DNA]</scope>
    <source>
        <strain evidence="13 14">SM250</strain>
    </source>
</reference>
<dbReference type="Proteomes" id="UP000321201">
    <property type="component" value="Unassembled WGS sequence"/>
</dbReference>
<dbReference type="GO" id="GO:0046872">
    <property type="term" value="F:metal ion binding"/>
    <property type="evidence" value="ECO:0007669"/>
    <property type="project" value="UniProtKB-KW"/>
</dbReference>
<name>A0A5C7F2E0_9PROT</name>
<evidence type="ECO:0000259" key="12">
    <source>
        <dbReference type="PROSITE" id="PS50106"/>
    </source>
</evidence>
<keyword evidence="10 11" id="KW-0472">Membrane</keyword>
<dbReference type="SUPFAM" id="SSF50156">
    <property type="entry name" value="PDZ domain-like"/>
    <property type="match status" value="2"/>
</dbReference>
<organism evidence="13 14">
    <name type="scientific">Pelomicrobium methylotrophicum</name>
    <dbReference type="NCBI Taxonomy" id="2602750"/>
    <lineage>
        <taxon>Bacteria</taxon>
        <taxon>Pseudomonadati</taxon>
        <taxon>Pseudomonadota</taxon>
        <taxon>Hydrogenophilia</taxon>
        <taxon>Hydrogenophilia incertae sedis</taxon>
        <taxon>Pelomicrobium</taxon>
    </lineage>
</organism>
<keyword evidence="14" id="KW-1185">Reference proteome</keyword>
<comment type="cofactor">
    <cofactor evidence="1 11">
        <name>Zn(2+)</name>
        <dbReference type="ChEBI" id="CHEBI:29105"/>
    </cofactor>
</comment>
<dbReference type="GO" id="GO:0016020">
    <property type="term" value="C:membrane"/>
    <property type="evidence" value="ECO:0007669"/>
    <property type="project" value="UniProtKB-SubCell"/>
</dbReference>
<dbReference type="RefSeq" id="WP_147798253.1">
    <property type="nucleotide sequence ID" value="NZ_VPFL01000001.1"/>
</dbReference>
<dbReference type="InterPro" id="IPR008915">
    <property type="entry name" value="Peptidase_M50"/>
</dbReference>
<dbReference type="AlphaFoldDB" id="A0A5C7F2E0"/>
<feature type="transmembrane region" description="Helical" evidence="11">
    <location>
        <begin position="99"/>
        <end position="120"/>
    </location>
</feature>
<dbReference type="InterPro" id="IPR004387">
    <property type="entry name" value="Pept_M50_Zn"/>
</dbReference>
<dbReference type="CDD" id="cd06163">
    <property type="entry name" value="S2P-M50_PDZ_RseP-like"/>
    <property type="match status" value="2"/>
</dbReference>
<dbReference type="EMBL" id="VPFL01000001">
    <property type="protein sequence ID" value="TXF13667.1"/>
    <property type="molecule type" value="Genomic_DNA"/>
</dbReference>
<dbReference type="OrthoDB" id="5287739at2"/>
<dbReference type="CDD" id="cd23081">
    <property type="entry name" value="cpPDZ_EcRseP-like"/>
    <property type="match status" value="1"/>
</dbReference>
<feature type="domain" description="PDZ" evidence="12">
    <location>
        <begin position="198"/>
        <end position="256"/>
    </location>
</feature>
<evidence type="ECO:0000256" key="7">
    <source>
        <dbReference type="ARBA" id="ARBA00022833"/>
    </source>
</evidence>
<evidence type="ECO:0000256" key="2">
    <source>
        <dbReference type="ARBA" id="ARBA00004141"/>
    </source>
</evidence>
<evidence type="ECO:0000256" key="8">
    <source>
        <dbReference type="ARBA" id="ARBA00022989"/>
    </source>
</evidence>
<keyword evidence="8 11" id="KW-1133">Transmembrane helix</keyword>
<dbReference type="EC" id="3.4.24.-" evidence="11"/>
<evidence type="ECO:0000256" key="6">
    <source>
        <dbReference type="ARBA" id="ARBA00022801"/>
    </source>
</evidence>
<keyword evidence="6 11" id="KW-0378">Hydrolase</keyword>
<evidence type="ECO:0000256" key="5">
    <source>
        <dbReference type="ARBA" id="ARBA00022692"/>
    </source>
</evidence>
<evidence type="ECO:0000256" key="9">
    <source>
        <dbReference type="ARBA" id="ARBA00023049"/>
    </source>
</evidence>
<evidence type="ECO:0000256" key="3">
    <source>
        <dbReference type="ARBA" id="ARBA00007931"/>
    </source>
</evidence>
<dbReference type="PANTHER" id="PTHR42837">
    <property type="entry name" value="REGULATOR OF SIGMA-E PROTEASE RSEP"/>
    <property type="match status" value="1"/>
</dbReference>
<comment type="caution">
    <text evidence="13">The sequence shown here is derived from an EMBL/GenBank/DDBJ whole genome shotgun (WGS) entry which is preliminary data.</text>
</comment>
<dbReference type="Pfam" id="PF02163">
    <property type="entry name" value="Peptidase_M50"/>
    <property type="match status" value="1"/>
</dbReference>
<dbReference type="NCBIfam" id="TIGR00054">
    <property type="entry name" value="RIP metalloprotease RseP"/>
    <property type="match status" value="1"/>
</dbReference>
<comment type="subcellular location">
    <subcellularLocation>
        <location evidence="2">Membrane</location>
        <topology evidence="2">Multi-pass membrane protein</topology>
    </subcellularLocation>
</comment>
<feature type="transmembrane region" description="Helical" evidence="11">
    <location>
        <begin position="381"/>
        <end position="400"/>
    </location>
</feature>
<keyword evidence="9 11" id="KW-0482">Metalloprotease</keyword>
<keyword evidence="4 13" id="KW-0645">Protease</keyword>
<dbReference type="InParanoid" id="A0A5C7F2E0"/>
<dbReference type="PROSITE" id="PS50106">
    <property type="entry name" value="PDZ"/>
    <property type="match status" value="1"/>
</dbReference>
<dbReference type="PANTHER" id="PTHR42837:SF2">
    <property type="entry name" value="MEMBRANE METALLOPROTEASE ARASP2, CHLOROPLASTIC-RELATED"/>
    <property type="match status" value="1"/>
</dbReference>
<proteinExistence type="inferred from homology"/>
<dbReference type="GO" id="GO:0006508">
    <property type="term" value="P:proteolysis"/>
    <property type="evidence" value="ECO:0007669"/>
    <property type="project" value="UniProtKB-KW"/>
</dbReference>
<evidence type="ECO:0000256" key="1">
    <source>
        <dbReference type="ARBA" id="ARBA00001947"/>
    </source>
</evidence>
<evidence type="ECO:0000313" key="13">
    <source>
        <dbReference type="EMBL" id="TXF13667.1"/>
    </source>
</evidence>
<dbReference type="InterPro" id="IPR036034">
    <property type="entry name" value="PDZ_sf"/>
</dbReference>
<keyword evidence="7 11" id="KW-0862">Zinc</keyword>
<evidence type="ECO:0000256" key="4">
    <source>
        <dbReference type="ARBA" id="ARBA00022670"/>
    </source>
</evidence>
<accession>A0A5C7F2E0</accession>
<dbReference type="Pfam" id="PF17820">
    <property type="entry name" value="PDZ_6"/>
    <property type="match status" value="2"/>
</dbReference>
<sequence>MTDLLLTVVAFALALGVLIVFHELGHYTVARWCGVKVVRFSVGFGKPLVIWRAGRDGTEWAISAFPLGGYVKMLDEREGDVPPDEKHRAFNRQSVYRRFAIVLAGPLANFLLAIVLYWLLFVSGVPGLKPVLGPVAPGSPAAVAGLGEGDTLLAVDGKAVTTWQDARWHLLDKALGRDTVVLEVETADGRRVSRSLALSGLTRDDLDGDLLARLGLSPFRPSGTVSVGRVLSHGAGARAGLREGDIIVAIDGEPIRRADQVVEKARSNPGRALEFEVQRSDTRLRMRVVPEPAGEGEAKTGRIGIEVRTQSEAAQSLVVVQRYGLLEAAVRAAAKTWDTTMLTLHMLGRMIIGEVSWRNVSGPLTIADYAGQSAQMGWMSYVNFIALVSVSLGILNLLPIPVLDGGHLMYYIVEIFKGRPVSEKAMELGQQVGMALLFVLMAFALYNDINRLFTG</sequence>
<dbReference type="FunCoup" id="A0A5C7F2E0">
    <property type="interactions" value="450"/>
</dbReference>
<protein>
    <recommendedName>
        <fullName evidence="11">Zinc metalloprotease</fullName>
        <ecNumber evidence="11">3.4.24.-</ecNumber>
    </recommendedName>
</protein>
<keyword evidence="5 11" id="KW-0812">Transmembrane</keyword>
<dbReference type="GO" id="GO:0004222">
    <property type="term" value="F:metalloendopeptidase activity"/>
    <property type="evidence" value="ECO:0007669"/>
    <property type="project" value="InterPro"/>
</dbReference>
<dbReference type="InterPro" id="IPR041489">
    <property type="entry name" value="PDZ_6"/>
</dbReference>